<dbReference type="AlphaFoldDB" id="A0A9D1TN76"/>
<dbReference type="SUPFAM" id="SSF53335">
    <property type="entry name" value="S-adenosyl-L-methionine-dependent methyltransferases"/>
    <property type="match status" value="1"/>
</dbReference>
<organism evidence="2 3">
    <name type="scientific">Candidatus Ornithospirochaeta avicola</name>
    <dbReference type="NCBI Taxonomy" id="2840896"/>
    <lineage>
        <taxon>Bacteria</taxon>
        <taxon>Pseudomonadati</taxon>
        <taxon>Spirochaetota</taxon>
        <taxon>Spirochaetia</taxon>
        <taxon>Spirochaetales</taxon>
        <taxon>Spirochaetaceae</taxon>
        <taxon>Spirochaetaceae incertae sedis</taxon>
        <taxon>Candidatus Ornithospirochaeta</taxon>
    </lineage>
</organism>
<dbReference type="Pfam" id="PF08241">
    <property type="entry name" value="Methyltransf_11"/>
    <property type="match status" value="1"/>
</dbReference>
<keyword evidence="2" id="KW-0808">Transferase</keyword>
<dbReference type="Proteomes" id="UP000823936">
    <property type="component" value="Unassembled WGS sequence"/>
</dbReference>
<comment type="caution">
    <text evidence="2">The sequence shown here is derived from an EMBL/GenBank/DDBJ whole genome shotgun (WGS) entry which is preliminary data.</text>
</comment>
<dbReference type="EMBL" id="DXHU01000023">
    <property type="protein sequence ID" value="HIV99404.1"/>
    <property type="molecule type" value="Genomic_DNA"/>
</dbReference>
<protein>
    <submittedName>
        <fullName evidence="2">Class I SAM-dependent methyltransferase</fullName>
    </submittedName>
</protein>
<reference evidence="2" key="2">
    <citation type="submission" date="2021-04" db="EMBL/GenBank/DDBJ databases">
        <authorList>
            <person name="Gilroy R."/>
        </authorList>
    </citation>
    <scope>NUCLEOTIDE SEQUENCE</scope>
    <source>
        <strain evidence="2">Gambia11-129</strain>
    </source>
</reference>
<sequence length="254" mass="28992">MINQLNAIAWDEEVRRNNYWTRIVGKEEIERARKGDVRIRITPTRYVPPSWLEGMKGKKVLLLASAGGQQTALLAAYGCTVTSIDISALQIEQDRKALKMYGLEAETVVSDMRDLSSYSGSSFSAVIIPHSLNFIEETESLYAEAARVLEKDGAFLFGVANPVLYLFDEKKEEKGKLKVKYTIPFSDEKSKSEKEKMKMIRKKDTFEYSHTLSSLLSPLFRHFILKDFYSDESGNKTVDSFIHDSFLAFRFIRA</sequence>
<evidence type="ECO:0000313" key="3">
    <source>
        <dbReference type="Proteomes" id="UP000823936"/>
    </source>
</evidence>
<name>A0A9D1TN76_9SPIO</name>
<dbReference type="GO" id="GO:0008757">
    <property type="term" value="F:S-adenosylmethionine-dependent methyltransferase activity"/>
    <property type="evidence" value="ECO:0007669"/>
    <property type="project" value="InterPro"/>
</dbReference>
<reference evidence="2" key="1">
    <citation type="journal article" date="2021" name="PeerJ">
        <title>Extensive microbial diversity within the chicken gut microbiome revealed by metagenomics and culture.</title>
        <authorList>
            <person name="Gilroy R."/>
            <person name="Ravi A."/>
            <person name="Getino M."/>
            <person name="Pursley I."/>
            <person name="Horton D.L."/>
            <person name="Alikhan N.F."/>
            <person name="Baker D."/>
            <person name="Gharbi K."/>
            <person name="Hall N."/>
            <person name="Watson M."/>
            <person name="Adriaenssens E.M."/>
            <person name="Foster-Nyarko E."/>
            <person name="Jarju S."/>
            <person name="Secka A."/>
            <person name="Antonio M."/>
            <person name="Oren A."/>
            <person name="Chaudhuri R.R."/>
            <person name="La Ragione R."/>
            <person name="Hildebrand F."/>
            <person name="Pallen M.J."/>
        </authorList>
    </citation>
    <scope>NUCLEOTIDE SEQUENCE</scope>
    <source>
        <strain evidence="2">Gambia11-129</strain>
    </source>
</reference>
<evidence type="ECO:0000259" key="1">
    <source>
        <dbReference type="Pfam" id="PF08241"/>
    </source>
</evidence>
<dbReference type="GO" id="GO:0032259">
    <property type="term" value="P:methylation"/>
    <property type="evidence" value="ECO:0007669"/>
    <property type="project" value="UniProtKB-KW"/>
</dbReference>
<evidence type="ECO:0000313" key="2">
    <source>
        <dbReference type="EMBL" id="HIV99404.1"/>
    </source>
</evidence>
<dbReference type="InterPro" id="IPR029063">
    <property type="entry name" value="SAM-dependent_MTases_sf"/>
</dbReference>
<feature type="domain" description="Methyltransferase type 11" evidence="1">
    <location>
        <begin position="64"/>
        <end position="157"/>
    </location>
</feature>
<dbReference type="Gene3D" id="3.40.50.150">
    <property type="entry name" value="Vaccinia Virus protein VP39"/>
    <property type="match status" value="1"/>
</dbReference>
<gene>
    <name evidence="2" type="ORF">IAB12_06485</name>
</gene>
<accession>A0A9D1TN76</accession>
<keyword evidence="2" id="KW-0489">Methyltransferase</keyword>
<proteinExistence type="predicted"/>
<dbReference type="InterPro" id="IPR013216">
    <property type="entry name" value="Methyltransf_11"/>
</dbReference>
<dbReference type="CDD" id="cd02440">
    <property type="entry name" value="AdoMet_MTases"/>
    <property type="match status" value="1"/>
</dbReference>